<sequence>MANDDGGAHDRWVRTVVDELRRFRALRPRPGRVPRFTPMPPEVRARMNKTLGALWPLAQSTRDEVVSVIAQRISGVRGLPRRRHGFTPEPEASRIAVAAEAEGFAAASAYAAGKSVATDEERSDLYQKYTKEVWGSVYRYEASRAQAAGTSRARAATGAALGVCSACGLQPLPGSRGPSASAPRAGSSRSRGVGPLGVAHVFIQPILLHRGHPIPLPLATHPHLDPDRAYLATIRARCLRRPAPSASGAAPLRCLLRGCWRVRRGRARAGCQGWVTSLEDGFVGTALVGAYAACGCVGDARIVFDGMAVRDIVSWGVMLDRIGVEVAAATSWRSRQRLQGDGGVFPATSIGSVFPATAVAASFQRRRRLPDDGSVFSA</sequence>
<keyword evidence="3" id="KW-0963">Cytoplasm</keyword>
<evidence type="ECO:0000256" key="4">
    <source>
        <dbReference type="ARBA" id="ARBA00023242"/>
    </source>
</evidence>
<dbReference type="InterPro" id="IPR025265">
    <property type="entry name" value="WPP_dom"/>
</dbReference>
<dbReference type="GO" id="GO:0005737">
    <property type="term" value="C:cytoplasm"/>
    <property type="evidence" value="ECO:0007669"/>
    <property type="project" value="UniProtKB-SubCell"/>
</dbReference>
<reference evidence="6" key="2">
    <citation type="submission" date="2018-05" db="EMBL/GenBank/DDBJ databases">
        <title>OmerRS3 (Oryza meridionalis Reference Sequence Version 3).</title>
        <authorList>
            <person name="Zhang J."/>
            <person name="Kudrna D."/>
            <person name="Lee S."/>
            <person name="Talag J."/>
            <person name="Welchert J."/>
            <person name="Wing R.A."/>
        </authorList>
    </citation>
    <scope>NUCLEOTIDE SEQUENCE [LARGE SCALE GENOMIC DNA]</scope>
    <source>
        <strain evidence="6">cv. OR44</strain>
    </source>
</reference>
<dbReference type="GO" id="GO:0048527">
    <property type="term" value="P:lateral root development"/>
    <property type="evidence" value="ECO:0007669"/>
    <property type="project" value="InterPro"/>
</dbReference>
<dbReference type="InterPro" id="IPR038214">
    <property type="entry name" value="WPP_sf"/>
</dbReference>
<dbReference type="GO" id="GO:0000278">
    <property type="term" value="P:mitotic cell cycle"/>
    <property type="evidence" value="ECO:0007669"/>
    <property type="project" value="InterPro"/>
</dbReference>
<dbReference type="AlphaFoldDB" id="A0A0E0C3I8"/>
<dbReference type="InterPro" id="IPR044692">
    <property type="entry name" value="WPP1/2/3"/>
</dbReference>
<keyword evidence="7" id="KW-1185">Reference proteome</keyword>
<evidence type="ECO:0000313" key="6">
    <source>
        <dbReference type="EnsemblPlants" id="OMERI01G18070.7"/>
    </source>
</evidence>
<dbReference type="EnsemblPlants" id="OMERI01G18070.7">
    <property type="protein sequence ID" value="OMERI01G18070.7"/>
    <property type="gene ID" value="OMERI01G18070"/>
</dbReference>
<evidence type="ECO:0000256" key="3">
    <source>
        <dbReference type="ARBA" id="ARBA00022490"/>
    </source>
</evidence>
<dbReference type="STRING" id="40149.A0A0E0C3I8"/>
<dbReference type="Pfam" id="PF13943">
    <property type="entry name" value="WPP"/>
    <property type="match status" value="1"/>
</dbReference>
<comment type="subcellular location">
    <subcellularLocation>
        <location evidence="2">Cytoplasm</location>
    </subcellularLocation>
    <subcellularLocation>
        <location evidence="1">Nucleus</location>
    </subcellularLocation>
</comment>
<keyword evidence="4" id="KW-0539">Nucleus</keyword>
<dbReference type="Gene3D" id="1.10.246.200">
    <property type="entry name" value="WPP domain"/>
    <property type="match status" value="1"/>
</dbReference>
<organism evidence="6">
    <name type="scientific">Oryza meridionalis</name>
    <dbReference type="NCBI Taxonomy" id="40149"/>
    <lineage>
        <taxon>Eukaryota</taxon>
        <taxon>Viridiplantae</taxon>
        <taxon>Streptophyta</taxon>
        <taxon>Embryophyta</taxon>
        <taxon>Tracheophyta</taxon>
        <taxon>Spermatophyta</taxon>
        <taxon>Magnoliopsida</taxon>
        <taxon>Liliopsida</taxon>
        <taxon>Poales</taxon>
        <taxon>Poaceae</taxon>
        <taxon>BOP clade</taxon>
        <taxon>Oryzoideae</taxon>
        <taxon>Oryzeae</taxon>
        <taxon>Oryzinae</taxon>
        <taxon>Oryza</taxon>
    </lineage>
</organism>
<dbReference type="Proteomes" id="UP000008021">
    <property type="component" value="Chromosome 1"/>
</dbReference>
<dbReference type="GO" id="GO:0005634">
    <property type="term" value="C:nucleus"/>
    <property type="evidence" value="ECO:0007669"/>
    <property type="project" value="UniProtKB-SubCell"/>
</dbReference>
<feature type="domain" description="WPP" evidence="5">
    <location>
        <begin position="54"/>
        <end position="133"/>
    </location>
</feature>
<name>A0A0E0C3I8_9ORYZ</name>
<evidence type="ECO:0000313" key="7">
    <source>
        <dbReference type="Proteomes" id="UP000008021"/>
    </source>
</evidence>
<dbReference type="PANTHER" id="PTHR34362">
    <property type="entry name" value="WPP DOMAIN-CONTAINING PROTEIN 1-RELATED"/>
    <property type="match status" value="1"/>
</dbReference>
<dbReference type="Gramene" id="OMERI01G18070.7">
    <property type="protein sequence ID" value="OMERI01G18070.7"/>
    <property type="gene ID" value="OMERI01G18070"/>
</dbReference>
<accession>A0A0E0C3I8</accession>
<evidence type="ECO:0000259" key="5">
    <source>
        <dbReference type="Pfam" id="PF13943"/>
    </source>
</evidence>
<dbReference type="PANTHER" id="PTHR34362:SF1">
    <property type="entry name" value="WPP DOMAIN-CONTAINING PROTEIN 1-RELATED"/>
    <property type="match status" value="1"/>
</dbReference>
<protein>
    <recommendedName>
        <fullName evidence="5">WPP domain-containing protein</fullName>
    </recommendedName>
</protein>
<proteinExistence type="predicted"/>
<dbReference type="HOGENOM" id="CLU_755191_0_0_1"/>
<reference evidence="6" key="1">
    <citation type="submission" date="2015-04" db="UniProtKB">
        <authorList>
            <consortium name="EnsemblPlants"/>
        </authorList>
    </citation>
    <scope>IDENTIFICATION</scope>
</reference>
<evidence type="ECO:0000256" key="1">
    <source>
        <dbReference type="ARBA" id="ARBA00004123"/>
    </source>
</evidence>
<evidence type="ECO:0000256" key="2">
    <source>
        <dbReference type="ARBA" id="ARBA00004496"/>
    </source>
</evidence>